<keyword evidence="4" id="KW-0418">Kinase</keyword>
<evidence type="ECO:0000256" key="2">
    <source>
        <dbReference type="ARBA" id="ARBA00012135"/>
    </source>
</evidence>
<feature type="domain" description="Pyridoxamine kinase/Phosphomethylpyrimidine kinase" evidence="3">
    <location>
        <begin position="1"/>
        <end position="237"/>
    </location>
</feature>
<dbReference type="Gene3D" id="3.40.1190.20">
    <property type="match status" value="1"/>
</dbReference>
<comment type="pathway">
    <text evidence="1">Cofactor biosynthesis; thiamine diphosphate biosynthesis.</text>
</comment>
<proteinExistence type="predicted"/>
<dbReference type="UniPathway" id="UPA00060">
    <property type="reaction ID" value="UER00138"/>
</dbReference>
<organism evidence="4 5">
    <name type="scientific">Verticiella sediminum</name>
    <dbReference type="NCBI Taxonomy" id="1247510"/>
    <lineage>
        <taxon>Bacteria</taxon>
        <taxon>Pseudomonadati</taxon>
        <taxon>Pseudomonadota</taxon>
        <taxon>Betaproteobacteria</taxon>
        <taxon>Burkholderiales</taxon>
        <taxon>Alcaligenaceae</taxon>
        <taxon>Verticiella</taxon>
    </lineage>
</organism>
<dbReference type="AlphaFoldDB" id="A0A556A7I3"/>
<evidence type="ECO:0000256" key="1">
    <source>
        <dbReference type="ARBA" id="ARBA00004948"/>
    </source>
</evidence>
<dbReference type="Pfam" id="PF08543">
    <property type="entry name" value="Phos_pyr_kin"/>
    <property type="match status" value="1"/>
</dbReference>
<dbReference type="PANTHER" id="PTHR20858:SF17">
    <property type="entry name" value="HYDROXYMETHYLPYRIMIDINE_PHOSPHOMETHYLPYRIMIDINE KINASE THI20-RELATED"/>
    <property type="match status" value="1"/>
</dbReference>
<gene>
    <name evidence="4" type="ORF">FOZ76_24800</name>
</gene>
<dbReference type="InterPro" id="IPR013749">
    <property type="entry name" value="PM/HMP-P_kinase-1"/>
</dbReference>
<dbReference type="CDD" id="cd01169">
    <property type="entry name" value="HMPP_kinase"/>
    <property type="match status" value="1"/>
</dbReference>
<dbReference type="OrthoDB" id="9810880at2"/>
<dbReference type="EC" id="2.7.1.49" evidence="2"/>
<evidence type="ECO:0000313" key="4">
    <source>
        <dbReference type="EMBL" id="TSH88856.1"/>
    </source>
</evidence>
<protein>
    <recommendedName>
        <fullName evidence="2">hydroxymethylpyrimidine kinase</fullName>
        <ecNumber evidence="2">2.7.1.49</ecNumber>
    </recommendedName>
</protein>
<dbReference type="GO" id="GO:0008902">
    <property type="term" value="F:hydroxymethylpyrimidine kinase activity"/>
    <property type="evidence" value="ECO:0007669"/>
    <property type="project" value="UniProtKB-EC"/>
</dbReference>
<name>A0A556A7I3_9BURK</name>
<dbReference type="GO" id="GO:0008972">
    <property type="term" value="F:phosphomethylpyrimidine kinase activity"/>
    <property type="evidence" value="ECO:0007669"/>
    <property type="project" value="InterPro"/>
</dbReference>
<accession>A0A556A7I3</accession>
<sequence>MQADILVGASLGCHVVTALTALAIQDSAGIEDIQAVAPEFIDDQARSLLEDMSVHGFKVGNLYSPESVSAVAQVVADYPDVPLVLHLGMDPVDRGEEGQELADATVVALCELLVPQADVVVIDHRRLEQWHTEGLLGKAEGDNAVQTLLALGPEHVLVTGVPHAGGSPVNVLAGEDPQAEAWSWRRLPGSYAGAGSTLSAALAALLAGGQTLRQAVIDAQQYTRRALEAGFQPGMGRAMPDRMFWMRSSDDDADQADEEDEGDEA</sequence>
<dbReference type="SUPFAM" id="SSF53613">
    <property type="entry name" value="Ribokinase-like"/>
    <property type="match status" value="1"/>
</dbReference>
<dbReference type="InterPro" id="IPR004399">
    <property type="entry name" value="HMP/HMP-P_kinase_dom"/>
</dbReference>
<dbReference type="GO" id="GO:0009228">
    <property type="term" value="P:thiamine biosynthetic process"/>
    <property type="evidence" value="ECO:0007669"/>
    <property type="project" value="InterPro"/>
</dbReference>
<dbReference type="GO" id="GO:0005829">
    <property type="term" value="C:cytosol"/>
    <property type="evidence" value="ECO:0007669"/>
    <property type="project" value="TreeGrafter"/>
</dbReference>
<keyword evidence="5" id="KW-1185">Reference proteome</keyword>
<evidence type="ECO:0000313" key="5">
    <source>
        <dbReference type="Proteomes" id="UP000318405"/>
    </source>
</evidence>
<dbReference type="InterPro" id="IPR029056">
    <property type="entry name" value="Ribokinase-like"/>
</dbReference>
<dbReference type="PANTHER" id="PTHR20858">
    <property type="entry name" value="PHOSPHOMETHYLPYRIMIDINE KINASE"/>
    <property type="match status" value="1"/>
</dbReference>
<evidence type="ECO:0000259" key="3">
    <source>
        <dbReference type="Pfam" id="PF08543"/>
    </source>
</evidence>
<comment type="caution">
    <text evidence="4">The sequence shown here is derived from an EMBL/GenBank/DDBJ whole genome shotgun (WGS) entry which is preliminary data.</text>
</comment>
<keyword evidence="4" id="KW-0808">Transferase</keyword>
<dbReference type="Proteomes" id="UP000318405">
    <property type="component" value="Unassembled WGS sequence"/>
</dbReference>
<dbReference type="GO" id="GO:0009229">
    <property type="term" value="P:thiamine diphosphate biosynthetic process"/>
    <property type="evidence" value="ECO:0007669"/>
    <property type="project" value="UniProtKB-UniPathway"/>
</dbReference>
<dbReference type="EMBL" id="VLTJ01000042">
    <property type="protein sequence ID" value="TSH88856.1"/>
    <property type="molecule type" value="Genomic_DNA"/>
</dbReference>
<reference evidence="4 5" key="1">
    <citation type="submission" date="2019-07" db="EMBL/GenBank/DDBJ databases">
        <title>Qingshengfaniella alkalisoli gen. nov., sp. nov., isolated from saline soil.</title>
        <authorList>
            <person name="Xu L."/>
            <person name="Huang X.-X."/>
            <person name="Sun J.-Q."/>
        </authorList>
    </citation>
    <scope>NUCLEOTIDE SEQUENCE [LARGE SCALE GENOMIC DNA]</scope>
    <source>
        <strain evidence="4 5">DSM 27279</strain>
    </source>
</reference>